<dbReference type="PANTHER" id="PTHR11404:SF6">
    <property type="entry name" value="SUPEROXIDE DISMUTASE [MN], MITOCHONDRIAL"/>
    <property type="match status" value="1"/>
</dbReference>
<dbReference type="Proteomes" id="UP001597046">
    <property type="component" value="Unassembled WGS sequence"/>
</dbReference>
<dbReference type="PRINTS" id="PR01703">
    <property type="entry name" value="MNSODISMTASE"/>
</dbReference>
<dbReference type="Pfam" id="PF00081">
    <property type="entry name" value="Sod_Fe_N"/>
    <property type="match status" value="1"/>
</dbReference>
<dbReference type="GO" id="GO:0004784">
    <property type="term" value="F:superoxide dismutase activity"/>
    <property type="evidence" value="ECO:0007669"/>
    <property type="project" value="UniProtKB-EC"/>
</dbReference>
<dbReference type="InterPro" id="IPR019831">
    <property type="entry name" value="Mn/Fe_SOD_N"/>
</dbReference>
<organism evidence="8 9">
    <name type="scientific">Terrabacter terrigena</name>
    <dbReference type="NCBI Taxonomy" id="574718"/>
    <lineage>
        <taxon>Bacteria</taxon>
        <taxon>Bacillati</taxon>
        <taxon>Actinomycetota</taxon>
        <taxon>Actinomycetes</taxon>
        <taxon>Micrococcales</taxon>
        <taxon>Intrasporangiaceae</taxon>
        <taxon>Terrabacter</taxon>
    </lineage>
</organism>
<keyword evidence="9" id="KW-1185">Reference proteome</keyword>
<dbReference type="InterPro" id="IPR019832">
    <property type="entry name" value="Mn/Fe_SOD_C"/>
</dbReference>
<reference evidence="9" key="1">
    <citation type="journal article" date="2019" name="Int. J. Syst. Evol. Microbiol.">
        <title>The Global Catalogue of Microorganisms (GCM) 10K type strain sequencing project: providing services to taxonomists for standard genome sequencing and annotation.</title>
        <authorList>
            <consortium name="The Broad Institute Genomics Platform"/>
            <consortium name="The Broad Institute Genome Sequencing Center for Infectious Disease"/>
            <person name="Wu L."/>
            <person name="Ma J."/>
        </authorList>
    </citation>
    <scope>NUCLEOTIDE SEQUENCE [LARGE SCALE GENOMIC DNA]</scope>
    <source>
        <strain evidence="9">CCUG 57508</strain>
    </source>
</reference>
<evidence type="ECO:0000313" key="9">
    <source>
        <dbReference type="Proteomes" id="UP001597046"/>
    </source>
</evidence>
<comment type="caution">
    <text evidence="8">The sequence shown here is derived from an EMBL/GenBank/DDBJ whole genome shotgun (WGS) entry which is preliminary data.</text>
</comment>
<proteinExistence type="inferred from homology"/>
<name>A0ABW3N533_9MICO</name>
<dbReference type="InterPro" id="IPR019833">
    <property type="entry name" value="Mn/Fe_SOD_BS"/>
</dbReference>
<keyword evidence="4 5" id="KW-0560">Oxidoreductase</keyword>
<dbReference type="PIRSF" id="PIRSF000349">
    <property type="entry name" value="SODismutase"/>
    <property type="match status" value="1"/>
</dbReference>
<evidence type="ECO:0000256" key="3">
    <source>
        <dbReference type="ARBA" id="ARBA00022723"/>
    </source>
</evidence>
<dbReference type="InterPro" id="IPR036314">
    <property type="entry name" value="SOD_C_sf"/>
</dbReference>
<dbReference type="PANTHER" id="PTHR11404">
    <property type="entry name" value="SUPEROXIDE DISMUTASE 2"/>
    <property type="match status" value="1"/>
</dbReference>
<evidence type="ECO:0000256" key="5">
    <source>
        <dbReference type="RuleBase" id="RU000414"/>
    </source>
</evidence>
<evidence type="ECO:0000313" key="8">
    <source>
        <dbReference type="EMBL" id="MFD1056794.1"/>
    </source>
</evidence>
<evidence type="ECO:0000259" key="7">
    <source>
        <dbReference type="Pfam" id="PF02777"/>
    </source>
</evidence>
<keyword evidence="3 5" id="KW-0479">Metal-binding</keyword>
<dbReference type="EMBL" id="JBHTKH010000027">
    <property type="protein sequence ID" value="MFD1056794.1"/>
    <property type="molecule type" value="Genomic_DNA"/>
</dbReference>
<dbReference type="InterPro" id="IPR050265">
    <property type="entry name" value="Fe/Mn_Superoxide_Dismutase"/>
</dbReference>
<dbReference type="Pfam" id="PF02777">
    <property type="entry name" value="Sod_Fe_C"/>
    <property type="match status" value="1"/>
</dbReference>
<dbReference type="PROSITE" id="PS00088">
    <property type="entry name" value="SOD_MN"/>
    <property type="match status" value="1"/>
</dbReference>
<dbReference type="InterPro" id="IPR036324">
    <property type="entry name" value="Mn/Fe_SOD_N_sf"/>
</dbReference>
<protein>
    <recommendedName>
        <fullName evidence="2 5">Superoxide dismutase</fullName>
        <ecNumber evidence="2 5">1.15.1.1</ecNumber>
    </recommendedName>
</protein>
<accession>A0ABW3N533</accession>
<feature type="domain" description="Manganese/iron superoxide dismutase C-terminal" evidence="7">
    <location>
        <begin position="98"/>
        <end position="200"/>
    </location>
</feature>
<dbReference type="RefSeq" id="WP_386054942.1">
    <property type="nucleotide sequence ID" value="NZ_JBHTKH010000027.1"/>
</dbReference>
<gene>
    <name evidence="8" type="ORF">ACFQ2V_21010</name>
</gene>
<dbReference type="Gene3D" id="3.55.40.20">
    <property type="entry name" value="Iron/manganese superoxide dismutase, C-terminal domain"/>
    <property type="match status" value="1"/>
</dbReference>
<dbReference type="SUPFAM" id="SSF54719">
    <property type="entry name" value="Fe,Mn superoxide dismutase (SOD), C-terminal domain"/>
    <property type="match status" value="1"/>
</dbReference>
<feature type="domain" description="Manganese/iron superoxide dismutase N-terminal" evidence="6">
    <location>
        <begin position="11"/>
        <end position="91"/>
    </location>
</feature>
<evidence type="ECO:0000259" key="6">
    <source>
        <dbReference type="Pfam" id="PF00081"/>
    </source>
</evidence>
<dbReference type="Gene3D" id="1.10.287.990">
    <property type="entry name" value="Fe,Mn superoxide dismutase (SOD) domain"/>
    <property type="match status" value="1"/>
</dbReference>
<comment type="similarity">
    <text evidence="1 5">Belongs to the iron/manganese superoxide dismutase family.</text>
</comment>
<dbReference type="SUPFAM" id="SSF46609">
    <property type="entry name" value="Fe,Mn superoxide dismutase (SOD), N-terminal domain"/>
    <property type="match status" value="1"/>
</dbReference>
<sequence length="214" mass="24162">MVSRKERQVAYTLPDLDYDYAALEPHISARIMELHHSKHHKAYVDGANAAVTKLEELRESGDYAAVNGVEKNLAFHLGGHTNHSVFWKNMSPDGGGQPEGEVKAAIDEYFGGFEKFQAHFNANANAIQGSGWSIWAWDTIAQRPHIMQLFDQQGNIPVGQIPLLQLDMWEHAFYLQYENVKADYVKAWWNVVNWEDVSARLERAKATSGLIIPA</sequence>
<dbReference type="EC" id="1.15.1.1" evidence="2 5"/>
<evidence type="ECO:0000256" key="1">
    <source>
        <dbReference type="ARBA" id="ARBA00008714"/>
    </source>
</evidence>
<evidence type="ECO:0000256" key="2">
    <source>
        <dbReference type="ARBA" id="ARBA00012682"/>
    </source>
</evidence>
<evidence type="ECO:0000256" key="4">
    <source>
        <dbReference type="ARBA" id="ARBA00023002"/>
    </source>
</evidence>
<comment type="function">
    <text evidence="5">Destroys radicals which are normally produced within the cells and which are toxic to biological systems.</text>
</comment>
<comment type="catalytic activity">
    <reaction evidence="5">
        <text>2 superoxide + 2 H(+) = H2O2 + O2</text>
        <dbReference type="Rhea" id="RHEA:20696"/>
        <dbReference type="ChEBI" id="CHEBI:15378"/>
        <dbReference type="ChEBI" id="CHEBI:15379"/>
        <dbReference type="ChEBI" id="CHEBI:16240"/>
        <dbReference type="ChEBI" id="CHEBI:18421"/>
        <dbReference type="EC" id="1.15.1.1"/>
    </reaction>
</comment>
<dbReference type="InterPro" id="IPR001189">
    <property type="entry name" value="Mn/Fe_SOD"/>
</dbReference>